<dbReference type="EMBL" id="JAYMYQ010000006">
    <property type="protein sequence ID" value="KAK7323452.1"/>
    <property type="molecule type" value="Genomic_DNA"/>
</dbReference>
<organism evidence="2 3">
    <name type="scientific">Canavalia gladiata</name>
    <name type="common">Sword bean</name>
    <name type="synonym">Dolichos gladiatus</name>
    <dbReference type="NCBI Taxonomy" id="3824"/>
    <lineage>
        <taxon>Eukaryota</taxon>
        <taxon>Viridiplantae</taxon>
        <taxon>Streptophyta</taxon>
        <taxon>Embryophyta</taxon>
        <taxon>Tracheophyta</taxon>
        <taxon>Spermatophyta</taxon>
        <taxon>Magnoliopsida</taxon>
        <taxon>eudicotyledons</taxon>
        <taxon>Gunneridae</taxon>
        <taxon>Pentapetalae</taxon>
        <taxon>rosids</taxon>
        <taxon>fabids</taxon>
        <taxon>Fabales</taxon>
        <taxon>Fabaceae</taxon>
        <taxon>Papilionoideae</taxon>
        <taxon>50 kb inversion clade</taxon>
        <taxon>NPAAA clade</taxon>
        <taxon>indigoferoid/millettioid clade</taxon>
        <taxon>Phaseoleae</taxon>
        <taxon>Canavalia</taxon>
    </lineage>
</organism>
<evidence type="ECO:0000256" key="1">
    <source>
        <dbReference type="SAM" id="MobiDB-lite"/>
    </source>
</evidence>
<accession>A0AAN9KW01</accession>
<evidence type="ECO:0000313" key="3">
    <source>
        <dbReference type="Proteomes" id="UP001367508"/>
    </source>
</evidence>
<feature type="compositionally biased region" description="Low complexity" evidence="1">
    <location>
        <begin position="1"/>
        <end position="11"/>
    </location>
</feature>
<proteinExistence type="predicted"/>
<evidence type="ECO:0000313" key="2">
    <source>
        <dbReference type="EMBL" id="KAK7323452.1"/>
    </source>
</evidence>
<reference evidence="2 3" key="1">
    <citation type="submission" date="2024-01" db="EMBL/GenBank/DDBJ databases">
        <title>The genomes of 5 underutilized Papilionoideae crops provide insights into root nodulation and disease resistanc.</title>
        <authorList>
            <person name="Jiang F."/>
        </authorList>
    </citation>
    <scope>NUCLEOTIDE SEQUENCE [LARGE SCALE GENOMIC DNA]</scope>
    <source>
        <strain evidence="2">LVBAO_FW01</strain>
        <tissue evidence="2">Leaves</tissue>
    </source>
</reference>
<name>A0AAN9KW01_CANGL</name>
<gene>
    <name evidence="2" type="ORF">VNO77_26925</name>
</gene>
<feature type="region of interest" description="Disordered" evidence="1">
    <location>
        <begin position="1"/>
        <end position="26"/>
    </location>
</feature>
<comment type="caution">
    <text evidence="2">The sequence shown here is derived from an EMBL/GenBank/DDBJ whole genome shotgun (WGS) entry which is preliminary data.</text>
</comment>
<dbReference type="Proteomes" id="UP001367508">
    <property type="component" value="Unassembled WGS sequence"/>
</dbReference>
<sequence>MTTFSSTTTTTGNHYKPRSSSLPPPLMMASLSLESKQPSPSLRLLSPTVTTKSPLSTHAVFSTIIFLALATIIPRPQTTTLKQHRLQWRWSSFSIVTIVDDEGGSLGYSSPNSSFSSHISSLLSPSTISSR</sequence>
<protein>
    <submittedName>
        <fullName evidence="2">Uncharacterized protein</fullName>
    </submittedName>
</protein>
<feature type="region of interest" description="Disordered" evidence="1">
    <location>
        <begin position="109"/>
        <end position="131"/>
    </location>
</feature>
<keyword evidence="3" id="KW-1185">Reference proteome</keyword>
<dbReference type="AlphaFoldDB" id="A0AAN9KW01"/>